<organism evidence="2 3">
    <name type="scientific">Shewanella pneumatophori</name>
    <dbReference type="NCBI Taxonomy" id="314092"/>
    <lineage>
        <taxon>Bacteria</taxon>
        <taxon>Pseudomonadati</taxon>
        <taxon>Pseudomonadota</taxon>
        <taxon>Gammaproteobacteria</taxon>
        <taxon>Alteromonadales</taxon>
        <taxon>Shewanellaceae</taxon>
        <taxon>Shewanella</taxon>
    </lineage>
</organism>
<dbReference type="EMBL" id="JAKILB010000005">
    <property type="protein sequence ID" value="MCL1138844.1"/>
    <property type="molecule type" value="Genomic_DNA"/>
</dbReference>
<dbReference type="Proteomes" id="UP001139293">
    <property type="component" value="Unassembled WGS sequence"/>
</dbReference>
<gene>
    <name evidence="2" type="ORF">L2740_09835</name>
</gene>
<evidence type="ECO:0000313" key="2">
    <source>
        <dbReference type="EMBL" id="MCL1138844.1"/>
    </source>
</evidence>
<keyword evidence="3" id="KW-1185">Reference proteome</keyword>
<accession>A0A9X2CHX3</accession>
<name>A0A9X2CHX3_9GAMM</name>
<reference evidence="2" key="1">
    <citation type="submission" date="2022-01" db="EMBL/GenBank/DDBJ databases">
        <title>Whole genome-based taxonomy of the Shewanellaceae.</title>
        <authorList>
            <person name="Martin-Rodriguez A.J."/>
        </authorList>
    </citation>
    <scope>NUCLEOTIDE SEQUENCE</scope>
    <source>
        <strain evidence="2">KCTC 23973</strain>
    </source>
</reference>
<dbReference type="AlphaFoldDB" id="A0A9X2CHX3"/>
<sequence>MRVLNVIRTILLLSPLVCNSVFAIEQPIVVSFADQPINTFNQQLKQAQLQHRGWSKQPETISAHYAGANFKVAKIKQFQGKVLTYNVSAADAEHPKMLLILSLQKQQNNWKLDGARLTWKCKNGQHFSTDRCSISH</sequence>
<comment type="caution">
    <text evidence="2">The sequence shown here is derived from an EMBL/GenBank/DDBJ whole genome shotgun (WGS) entry which is preliminary data.</text>
</comment>
<feature type="signal peptide" evidence="1">
    <location>
        <begin position="1"/>
        <end position="23"/>
    </location>
</feature>
<feature type="chain" id="PRO_5040893146" evidence="1">
    <location>
        <begin position="24"/>
        <end position="136"/>
    </location>
</feature>
<proteinExistence type="predicted"/>
<protein>
    <submittedName>
        <fullName evidence="2">Uncharacterized protein</fullName>
    </submittedName>
</protein>
<evidence type="ECO:0000313" key="3">
    <source>
        <dbReference type="Proteomes" id="UP001139293"/>
    </source>
</evidence>
<evidence type="ECO:0000256" key="1">
    <source>
        <dbReference type="SAM" id="SignalP"/>
    </source>
</evidence>
<keyword evidence="1" id="KW-0732">Signal</keyword>
<dbReference type="RefSeq" id="WP_248949968.1">
    <property type="nucleotide sequence ID" value="NZ_JAKILB010000005.1"/>
</dbReference>